<organism evidence="2 3">
    <name type="scientific">Exserohilum turcicum (strain 28A)</name>
    <name type="common">Northern leaf blight fungus</name>
    <name type="synonym">Setosphaeria turcica</name>
    <dbReference type="NCBI Taxonomy" id="671987"/>
    <lineage>
        <taxon>Eukaryota</taxon>
        <taxon>Fungi</taxon>
        <taxon>Dikarya</taxon>
        <taxon>Ascomycota</taxon>
        <taxon>Pezizomycotina</taxon>
        <taxon>Dothideomycetes</taxon>
        <taxon>Pleosporomycetidae</taxon>
        <taxon>Pleosporales</taxon>
        <taxon>Pleosporineae</taxon>
        <taxon>Pleosporaceae</taxon>
        <taxon>Exserohilum</taxon>
    </lineage>
</organism>
<sequence>MPWFTTFRTRITALSPSKKARTKNTNRVALKPPLDPLVLPPPLLSLTPPSPLPLPPPTPTLQPTTALPPPTPLQRPLLTHIPTDIILATEKGMISGALCCTSPVAQGTATSSSAVASVELESEGEDDRGRDGEACGVHGVLTRGEEACVGVRGGSCQGRGRERERRVLFKGVDV</sequence>
<dbReference type="EMBL" id="KB908844">
    <property type="protein sequence ID" value="EOA82701.1"/>
    <property type="molecule type" value="Genomic_DNA"/>
</dbReference>
<dbReference type="HOGENOM" id="CLU_1541057_0_0_1"/>
<keyword evidence="3" id="KW-1185">Reference proteome</keyword>
<dbReference type="AlphaFoldDB" id="R0IBW1"/>
<dbReference type="Proteomes" id="UP000016935">
    <property type="component" value="Unassembled WGS sequence"/>
</dbReference>
<reference evidence="2 3" key="1">
    <citation type="journal article" date="2012" name="PLoS Pathog.">
        <title>Diverse lifestyles and strategies of plant pathogenesis encoded in the genomes of eighteen Dothideomycetes fungi.</title>
        <authorList>
            <person name="Ohm R.A."/>
            <person name="Feau N."/>
            <person name="Henrissat B."/>
            <person name="Schoch C.L."/>
            <person name="Horwitz B.A."/>
            <person name="Barry K.W."/>
            <person name="Condon B.J."/>
            <person name="Copeland A.C."/>
            <person name="Dhillon B."/>
            <person name="Glaser F."/>
            <person name="Hesse C.N."/>
            <person name="Kosti I."/>
            <person name="LaButti K."/>
            <person name="Lindquist E.A."/>
            <person name="Lucas S."/>
            <person name="Salamov A.A."/>
            <person name="Bradshaw R.E."/>
            <person name="Ciuffetti L."/>
            <person name="Hamelin R.C."/>
            <person name="Kema G.H.J."/>
            <person name="Lawrence C."/>
            <person name="Scott J.A."/>
            <person name="Spatafora J.W."/>
            <person name="Turgeon B.G."/>
            <person name="de Wit P.J.G.M."/>
            <person name="Zhong S."/>
            <person name="Goodwin S.B."/>
            <person name="Grigoriev I.V."/>
        </authorList>
    </citation>
    <scope>NUCLEOTIDE SEQUENCE [LARGE SCALE GENOMIC DNA]</scope>
    <source>
        <strain evidence="3">28A</strain>
    </source>
</reference>
<protein>
    <submittedName>
        <fullName evidence="2">Uncharacterized protein</fullName>
    </submittedName>
</protein>
<dbReference type="OrthoDB" id="3694224at2759"/>
<name>R0IBW1_EXST2</name>
<reference evidence="2 3" key="2">
    <citation type="journal article" date="2013" name="PLoS Genet.">
        <title>Comparative genome structure, secondary metabolite, and effector coding capacity across Cochliobolus pathogens.</title>
        <authorList>
            <person name="Condon B.J."/>
            <person name="Leng Y."/>
            <person name="Wu D."/>
            <person name="Bushley K.E."/>
            <person name="Ohm R.A."/>
            <person name="Otillar R."/>
            <person name="Martin J."/>
            <person name="Schackwitz W."/>
            <person name="Grimwood J."/>
            <person name="MohdZainudin N."/>
            <person name="Xue C."/>
            <person name="Wang R."/>
            <person name="Manning V.A."/>
            <person name="Dhillon B."/>
            <person name="Tu Z.J."/>
            <person name="Steffenson B.J."/>
            <person name="Salamov A."/>
            <person name="Sun H."/>
            <person name="Lowry S."/>
            <person name="LaButti K."/>
            <person name="Han J."/>
            <person name="Copeland A."/>
            <person name="Lindquist E."/>
            <person name="Barry K."/>
            <person name="Schmutz J."/>
            <person name="Baker S.E."/>
            <person name="Ciuffetti L.M."/>
            <person name="Grigoriev I.V."/>
            <person name="Zhong S."/>
            <person name="Turgeon B.G."/>
        </authorList>
    </citation>
    <scope>NUCLEOTIDE SEQUENCE [LARGE SCALE GENOMIC DNA]</scope>
    <source>
        <strain evidence="3">28A</strain>
    </source>
</reference>
<proteinExistence type="predicted"/>
<gene>
    <name evidence="2" type="ORF">SETTUDRAFT_165126</name>
</gene>
<dbReference type="RefSeq" id="XP_008029741.1">
    <property type="nucleotide sequence ID" value="XM_008031550.1"/>
</dbReference>
<evidence type="ECO:0000313" key="2">
    <source>
        <dbReference type="EMBL" id="EOA82701.1"/>
    </source>
</evidence>
<accession>R0IBW1</accession>
<dbReference type="GeneID" id="19399366"/>
<evidence type="ECO:0000313" key="3">
    <source>
        <dbReference type="Proteomes" id="UP000016935"/>
    </source>
</evidence>
<feature type="region of interest" description="Disordered" evidence="1">
    <location>
        <begin position="48"/>
        <end position="67"/>
    </location>
</feature>
<evidence type="ECO:0000256" key="1">
    <source>
        <dbReference type="SAM" id="MobiDB-lite"/>
    </source>
</evidence>